<dbReference type="RefSeq" id="WP_005879368.1">
    <property type="nucleotide sequence ID" value="NZ_CABGIQ010000006.1"/>
</dbReference>
<dbReference type="EMBL" id="PDEB01000004">
    <property type="protein sequence ID" value="PEH43907.1"/>
    <property type="molecule type" value="Genomic_DNA"/>
</dbReference>
<feature type="transmembrane region" description="Helical" evidence="1">
    <location>
        <begin position="6"/>
        <end position="24"/>
    </location>
</feature>
<organism evidence="3 6">
    <name type="scientific">Enterococcus durans</name>
    <dbReference type="NCBI Taxonomy" id="53345"/>
    <lineage>
        <taxon>Bacteria</taxon>
        <taxon>Bacillati</taxon>
        <taxon>Bacillota</taxon>
        <taxon>Bacilli</taxon>
        <taxon>Lactobacillales</taxon>
        <taxon>Enterococcaceae</taxon>
        <taxon>Enterococcus</taxon>
    </lineage>
</organism>
<dbReference type="KEGG" id="edu:LIU_03875"/>
<evidence type="ECO:0000313" key="5">
    <source>
        <dbReference type="Proteomes" id="UP000220669"/>
    </source>
</evidence>
<dbReference type="AlphaFoldDB" id="A0A2A7SJR5"/>
<dbReference type="Proteomes" id="UP000254070">
    <property type="component" value="Unassembled WGS sequence"/>
</dbReference>
<evidence type="ECO:0000313" key="2">
    <source>
        <dbReference type="EMBL" id="PEH43907.1"/>
    </source>
</evidence>
<evidence type="ECO:0000313" key="4">
    <source>
        <dbReference type="EMBL" id="STP29321.1"/>
    </source>
</evidence>
<dbReference type="STRING" id="53345.LIU_03875"/>
<accession>A0A2A7SJR5</accession>
<evidence type="ECO:0000313" key="7">
    <source>
        <dbReference type="Proteomes" id="UP000254070"/>
    </source>
</evidence>
<dbReference type="Proteomes" id="UP000220669">
    <property type="component" value="Unassembled WGS sequence"/>
</dbReference>
<dbReference type="GeneID" id="56743151"/>
<proteinExistence type="predicted"/>
<evidence type="ECO:0000256" key="1">
    <source>
        <dbReference type="SAM" id="Phobius"/>
    </source>
</evidence>
<reference evidence="4 7" key="3">
    <citation type="submission" date="2018-06" db="EMBL/GenBank/DDBJ databases">
        <authorList>
            <consortium name="Pathogen Informatics"/>
            <person name="Doyle S."/>
        </authorList>
    </citation>
    <scope>NUCLEOTIDE SEQUENCE [LARGE SCALE GENOMIC DNA]</scope>
    <source>
        <strain evidence="4 7">NCTC8129</strain>
    </source>
</reference>
<keyword evidence="1" id="KW-1133">Transmembrane helix</keyword>
<keyword evidence="1" id="KW-0812">Transmembrane</keyword>
<evidence type="ECO:0000313" key="3">
    <source>
        <dbReference type="EMBL" id="RCA12313.1"/>
    </source>
</evidence>
<dbReference type="EMBL" id="UGIF01000002">
    <property type="protein sequence ID" value="STP29321.1"/>
    <property type="molecule type" value="Genomic_DNA"/>
</dbReference>
<gene>
    <name evidence="2" type="ORF">CRM96_02240</name>
    <name evidence="3" type="ORF">EA71_00520</name>
    <name evidence="4" type="ORF">NCTC8129_01517</name>
</gene>
<evidence type="ECO:0000313" key="6">
    <source>
        <dbReference type="Proteomes" id="UP000252797"/>
    </source>
</evidence>
<sequence>MVMNMIIFLTVLVYGVNFLVFMYLKINHIKDYVEKIAIYFGTNMTLLLTSGIFLFFGKLVEDGILLFE</sequence>
<dbReference type="Proteomes" id="UP000252797">
    <property type="component" value="Unassembled WGS sequence"/>
</dbReference>
<name>A0A2A7SJR5_9ENTE</name>
<keyword evidence="1" id="KW-0472">Membrane</keyword>
<reference evidence="2 5" key="2">
    <citation type="submission" date="2017-09" db="EMBL/GenBank/DDBJ databases">
        <title>FDA dAtabase for Regulatory Grade micrObial Sequences (FDA-ARGOS): Supporting development and validation of Infectious Disease Dx tests.</title>
        <authorList>
            <person name="Minogue T."/>
            <person name="Wolcott M."/>
            <person name="Wasieloski L."/>
            <person name="Aguilar W."/>
            <person name="Moore D."/>
            <person name="Tallon L.J."/>
            <person name="Sadzewicz L."/>
            <person name="Ott S."/>
            <person name="Zhao X."/>
            <person name="Nagaraj S."/>
            <person name="Vavikolanu K."/>
            <person name="Aluvathingal J."/>
            <person name="Nadendla S."/>
            <person name="Sichtig H."/>
        </authorList>
    </citation>
    <scope>NUCLEOTIDE SEQUENCE [LARGE SCALE GENOMIC DNA]</scope>
    <source>
        <strain evidence="2 5">FDAARGOS_396</strain>
    </source>
</reference>
<protein>
    <submittedName>
        <fullName evidence="3">Uncharacterized protein</fullName>
    </submittedName>
</protein>
<dbReference type="EMBL" id="LEPB01000001">
    <property type="protein sequence ID" value="RCA12313.1"/>
    <property type="molecule type" value="Genomic_DNA"/>
</dbReference>
<reference evidence="3 6" key="1">
    <citation type="submission" date="2015-06" db="EMBL/GenBank/DDBJ databases">
        <title>The Genome Sequence of Enterococcus durans 4EA1.</title>
        <authorList>
            <consortium name="The Broad Institute Genomics Platform"/>
            <consortium name="The Broad Institute Genome Sequencing Center for Infectious Disease"/>
            <person name="Earl A.M."/>
            <person name="Van Tyne D."/>
            <person name="Lebreton F."/>
            <person name="Saavedra J.T."/>
            <person name="Gilmore M.S."/>
            <person name="Manson Mcguire A."/>
            <person name="Clock S."/>
            <person name="Crupain M."/>
            <person name="Rangan U."/>
            <person name="Young S."/>
            <person name="Abouelleil A."/>
            <person name="Cao P."/>
            <person name="Chapman S.B."/>
            <person name="Griggs A."/>
            <person name="Priest M."/>
            <person name="Shea T."/>
            <person name="Wortman J."/>
            <person name="Nusbaum C."/>
            <person name="Birren B."/>
        </authorList>
    </citation>
    <scope>NUCLEOTIDE SEQUENCE [LARGE SCALE GENOMIC DNA]</scope>
    <source>
        <strain evidence="3 6">4EA1</strain>
    </source>
</reference>
<dbReference type="OrthoDB" id="2186693at2"/>
<feature type="transmembrane region" description="Helical" evidence="1">
    <location>
        <begin position="36"/>
        <end position="56"/>
    </location>
</feature>